<feature type="compositionally biased region" description="Low complexity" evidence="1">
    <location>
        <begin position="133"/>
        <end position="145"/>
    </location>
</feature>
<evidence type="ECO:0000313" key="3">
    <source>
        <dbReference type="Proteomes" id="UP000486351"/>
    </source>
</evidence>
<dbReference type="EMBL" id="QXFY01000196">
    <property type="protein sequence ID" value="KAE9352671.1"/>
    <property type="molecule type" value="Genomic_DNA"/>
</dbReference>
<comment type="caution">
    <text evidence="2">The sequence shown here is derived from an EMBL/GenBank/DDBJ whole genome shotgun (WGS) entry which is preliminary data.</text>
</comment>
<dbReference type="Proteomes" id="UP000486351">
    <property type="component" value="Unassembled WGS sequence"/>
</dbReference>
<evidence type="ECO:0000256" key="1">
    <source>
        <dbReference type="SAM" id="MobiDB-lite"/>
    </source>
</evidence>
<dbReference type="AlphaFoldDB" id="A0A6G0S8V4"/>
<reference evidence="2 3" key="1">
    <citation type="submission" date="2018-09" db="EMBL/GenBank/DDBJ databases">
        <title>Genomic investigation of the strawberry pathogen Phytophthora fragariae indicates pathogenicity is determined by transcriptional variation in three key races.</title>
        <authorList>
            <person name="Adams T.M."/>
            <person name="Armitage A.D."/>
            <person name="Sobczyk M.K."/>
            <person name="Bates H.J."/>
            <person name="Dunwell J.M."/>
            <person name="Nellist C.F."/>
            <person name="Harrison R.J."/>
        </authorList>
    </citation>
    <scope>NUCLEOTIDE SEQUENCE [LARGE SCALE GENOMIC DNA]</scope>
    <source>
        <strain evidence="2 3">NOV-77</strain>
    </source>
</reference>
<sequence length="164" mass="18376">MVALRIPKNRSELRRHTGLAPLRANATQWGSTFTMLERYVRIRDEIKRVDAVYDLLQEDTLSTSAVRILLDKMAEMFPITRPYLSPDADIIHSLVFESAVVKIAEKRKAELTPEDQDAVAPFKLISEANVPAATTQQRARTRTQAHSGAEDFATALLRSDDAPS</sequence>
<accession>A0A6G0S8V4</accession>
<evidence type="ECO:0000313" key="2">
    <source>
        <dbReference type="EMBL" id="KAE9352671.1"/>
    </source>
</evidence>
<protein>
    <submittedName>
        <fullName evidence="2">Uncharacterized protein</fullName>
    </submittedName>
</protein>
<feature type="region of interest" description="Disordered" evidence="1">
    <location>
        <begin position="133"/>
        <end position="164"/>
    </location>
</feature>
<proteinExistence type="predicted"/>
<dbReference type="PANTHER" id="PTHR40866:SF1">
    <property type="entry name" value="BED-TYPE DOMAIN-CONTAINING PROTEIN"/>
    <property type="match status" value="1"/>
</dbReference>
<gene>
    <name evidence="2" type="ORF">PF008_g5361</name>
</gene>
<organism evidence="2 3">
    <name type="scientific">Phytophthora fragariae</name>
    <dbReference type="NCBI Taxonomy" id="53985"/>
    <lineage>
        <taxon>Eukaryota</taxon>
        <taxon>Sar</taxon>
        <taxon>Stramenopiles</taxon>
        <taxon>Oomycota</taxon>
        <taxon>Peronosporomycetes</taxon>
        <taxon>Peronosporales</taxon>
        <taxon>Peronosporaceae</taxon>
        <taxon>Phytophthora</taxon>
    </lineage>
</organism>
<name>A0A6G0S8V4_9STRA</name>
<dbReference type="PANTHER" id="PTHR40866">
    <property type="entry name" value="BED-TYPE DOMAIN-CONTAINING PROTEIN"/>
    <property type="match status" value="1"/>
</dbReference>